<dbReference type="OrthoDB" id="134659at2"/>
<accession>A0A0V8M102</accession>
<proteinExistence type="predicted"/>
<dbReference type="RefSeq" id="WP_058292565.1">
    <property type="nucleotide sequence ID" value="NZ_JGYD01000019.1"/>
</dbReference>
<name>A0A0V8M102_9CHLR</name>
<organism evidence="1 2">
    <name type="scientific">Dehalococcoides mccartyi</name>
    <dbReference type="NCBI Taxonomy" id="61435"/>
    <lineage>
        <taxon>Bacteria</taxon>
        <taxon>Bacillati</taxon>
        <taxon>Chloroflexota</taxon>
        <taxon>Dehalococcoidia</taxon>
        <taxon>Dehalococcoidales</taxon>
        <taxon>Dehalococcoidaceae</taxon>
        <taxon>Dehalococcoides</taxon>
    </lineage>
</organism>
<protein>
    <submittedName>
        <fullName evidence="1">Uncharacterized protein</fullName>
    </submittedName>
</protein>
<dbReference type="Proteomes" id="UP000053577">
    <property type="component" value="Unassembled WGS sequence"/>
</dbReference>
<feature type="non-terminal residue" evidence="1">
    <location>
        <position position="941"/>
    </location>
</feature>
<dbReference type="EMBL" id="JGYD01000019">
    <property type="protein sequence ID" value="KSV17376.1"/>
    <property type="molecule type" value="Genomic_DNA"/>
</dbReference>
<dbReference type="AlphaFoldDB" id="A0A0V8M102"/>
<sequence>MFEGKIKVASGFQTSVNIGFDMSSNEKIKSFIPTASVIDIIEDVFLSVSSNSTQRAGILIGAYGRGKSHIILVLMSLLYKKDFKLFSDLLNEINKVNPKLKEYIEGYIRSNRKLLPIIVSGSSTSLTQSFLNALQQTLKTEGLDDLMPETHFHASLAAINTWREEYPETYKKFITQLGVSIDDFIVSLKEYKVAAYERFAELYPSLTSGSVFNPFLGFDVVELYEKVVDKLHERGFEGVYIIYDEFSKYLESSIANASISDIKLLQDFAEKCDRSRSKQIHLMLICHKDIANYIDGNLPKEKVDGWRGVSGRFKHITLHNNFSQMYDIISAVIKKDQTFWPEFYDKNEERFRDLNIRFGQNLLDGRDEEFALSIITGCYPLHPISTFILPRLSEKVAQNERTLFTFLSSTDKHTLTAFIASAEGNFPMLTPDYVYDYFEPLLRKEPYTSETHKLYRLTATVLKKVRLKSLDAKIIKLISLLYIIEQFEKLPPVYDVIVDAFRNSVKDTKQISDTLSSLIENDCVVYLKRSNNYLKLKESSGVDIPGEIQSFIERNQTSMKLTEILNECALDSYVYPTRYNDAHELTRYFDFVFIESKAFWETDDWDLRISTSKADGMVFAIVPTDDEDLKRIKSKLMSSRCRHNRILFVVPRKSSNIESIAYEYKAVSILRTLATEDDVLSDEYDIYIEDLEEVISTYVFLYTRPENGGSDYFYNGKQVPLFRKAQMSTLLSDICEKTFPRTPVINNESVNKNILPGVAINSRNKILAGLLSTQLDPNLGLSGTGQDVSIMRSTLIRTGVLLNTDSTPTINMTPDDANMANVLTVIHEFFLGAGTMGDQNFRVLYDRLTLPEHGIGLRYGIIPIYIAAVLHLCKDNLVIMHNGNEAKLTPDLLNSINERPSDYAVVLENWSEEKSRYINELESLFIQHVIQKEKGYNNFAF</sequence>
<reference evidence="1 2" key="1">
    <citation type="journal article" date="2015" name="Sci. Rep.">
        <title>A comparative genomics and reductive dehalogenase gene transcription study of two chloroethene-respiring bacteria, Dehalococcoides mccartyi strains MB and 11a.</title>
        <authorList>
            <person name="Low A."/>
            <person name="Shen Z."/>
            <person name="Cheng D."/>
            <person name="Rogers M.J."/>
            <person name="Lee P.K."/>
            <person name="He J."/>
        </authorList>
    </citation>
    <scope>NUCLEOTIDE SEQUENCE [LARGE SCALE GENOMIC DNA]</scope>
    <source>
        <strain evidence="1 2">MB</strain>
    </source>
</reference>
<evidence type="ECO:0000313" key="1">
    <source>
        <dbReference type="EMBL" id="KSV17376.1"/>
    </source>
</evidence>
<comment type="caution">
    <text evidence="1">The sequence shown here is derived from an EMBL/GenBank/DDBJ whole genome shotgun (WGS) entry which is preliminary data.</text>
</comment>
<gene>
    <name evidence="1" type="ORF">DA01_03560</name>
</gene>
<evidence type="ECO:0000313" key="2">
    <source>
        <dbReference type="Proteomes" id="UP000053577"/>
    </source>
</evidence>